<evidence type="ECO:0000313" key="6">
    <source>
        <dbReference type="EMBL" id="MBI9115073.1"/>
    </source>
</evidence>
<dbReference type="InterPro" id="IPR025110">
    <property type="entry name" value="AMP-bd_C"/>
</dbReference>
<comment type="similarity">
    <text evidence="1">Belongs to the ATP-dependent AMP-binding enzyme family.</text>
</comment>
<evidence type="ECO:0000259" key="4">
    <source>
        <dbReference type="Pfam" id="PF00501"/>
    </source>
</evidence>
<dbReference type="InterPro" id="IPR042099">
    <property type="entry name" value="ANL_N_sf"/>
</dbReference>
<organism evidence="6 7">
    <name type="scientific">Sanguibacter suaedae</name>
    <dbReference type="NCBI Taxonomy" id="2795737"/>
    <lineage>
        <taxon>Bacteria</taxon>
        <taxon>Bacillati</taxon>
        <taxon>Actinomycetota</taxon>
        <taxon>Actinomycetes</taxon>
        <taxon>Micrococcales</taxon>
        <taxon>Sanguibacteraceae</taxon>
        <taxon>Sanguibacter</taxon>
    </lineage>
</organism>
<dbReference type="PANTHER" id="PTHR43201">
    <property type="entry name" value="ACYL-COA SYNTHETASE"/>
    <property type="match status" value="1"/>
</dbReference>
<sequence>MVLARAVLDRARRSPRAPALRWTEDDGRTATLTAGGLAGRVSAAAADLASGRDGRDPVAAGDLVALDLLHCARRRPGAVQADVLVAVLAVELLGGIALVCDDRPAEQQAQVLGALGRTVRVARPLARTLPSSAAAQPAPPRSVTRRTGAPALAVLTSGSTGRARAVVRSAESWVGSFPAVTDLTDIGPGSVVLVPGPASSSLFCFAALHGLATGAAVHLAPSGAGAAPTTIRGCDAVQTTPGGLETVLDVLEALPEGAPRSLRTAVVGGAALPDALRDRSRALGIRVVTYYGAAETSFVAVDTDGTGLRPFPDVEIDLRPTALAGARELWVRSPWTALGYLGDAGGPVRRSDGWVTVGDLAVGSGTTGDPLVVLGRGTGAVQTGASTVLPEDVEAGLRGTPGLDDVVVLGTPHLRLGEVVTAVVVGDVSLEDLETTARERLAPAQRPRRWYVAGSLPTTGTGKVARDDVRAVLLEDGADPAGGRWRRLRRDPGDGRLGSVG</sequence>
<protein>
    <submittedName>
        <fullName evidence="6">Acyl--CoA ligase</fullName>
    </submittedName>
</protein>
<proteinExistence type="inferred from homology"/>
<dbReference type="RefSeq" id="WP_198733640.1">
    <property type="nucleotide sequence ID" value="NZ_JAEINH010000006.1"/>
</dbReference>
<dbReference type="GO" id="GO:0031956">
    <property type="term" value="F:medium-chain fatty acid-CoA ligase activity"/>
    <property type="evidence" value="ECO:0007669"/>
    <property type="project" value="TreeGrafter"/>
</dbReference>
<evidence type="ECO:0000256" key="3">
    <source>
        <dbReference type="SAM" id="MobiDB-lite"/>
    </source>
</evidence>
<evidence type="ECO:0000256" key="2">
    <source>
        <dbReference type="ARBA" id="ARBA00022598"/>
    </source>
</evidence>
<dbReference type="Gene3D" id="3.30.300.30">
    <property type="match status" value="1"/>
</dbReference>
<dbReference type="Pfam" id="PF13193">
    <property type="entry name" value="AMP-binding_C"/>
    <property type="match status" value="1"/>
</dbReference>
<dbReference type="Proteomes" id="UP000602087">
    <property type="component" value="Unassembled WGS sequence"/>
</dbReference>
<evidence type="ECO:0000259" key="5">
    <source>
        <dbReference type="Pfam" id="PF13193"/>
    </source>
</evidence>
<dbReference type="Pfam" id="PF00501">
    <property type="entry name" value="AMP-binding"/>
    <property type="match status" value="1"/>
</dbReference>
<evidence type="ECO:0000256" key="1">
    <source>
        <dbReference type="ARBA" id="ARBA00006432"/>
    </source>
</evidence>
<dbReference type="InterPro" id="IPR045851">
    <property type="entry name" value="AMP-bd_C_sf"/>
</dbReference>
<comment type="caution">
    <text evidence="6">The sequence shown here is derived from an EMBL/GenBank/DDBJ whole genome shotgun (WGS) entry which is preliminary data.</text>
</comment>
<dbReference type="SUPFAM" id="SSF56801">
    <property type="entry name" value="Acetyl-CoA synthetase-like"/>
    <property type="match status" value="1"/>
</dbReference>
<dbReference type="Gene3D" id="3.40.50.12780">
    <property type="entry name" value="N-terminal domain of ligase-like"/>
    <property type="match status" value="1"/>
</dbReference>
<accession>A0A934IBU8</accession>
<dbReference type="EMBL" id="JAEINH010000006">
    <property type="protein sequence ID" value="MBI9115073.1"/>
    <property type="molecule type" value="Genomic_DNA"/>
</dbReference>
<gene>
    <name evidence="6" type="ORF">JAV76_08625</name>
</gene>
<feature type="domain" description="AMP-binding enzyme C-terminal" evidence="5">
    <location>
        <begin position="393"/>
        <end position="463"/>
    </location>
</feature>
<keyword evidence="2 6" id="KW-0436">Ligase</keyword>
<dbReference type="InterPro" id="IPR000873">
    <property type="entry name" value="AMP-dep_synth/lig_dom"/>
</dbReference>
<keyword evidence="7" id="KW-1185">Reference proteome</keyword>
<feature type="region of interest" description="Disordered" evidence="3">
    <location>
        <begin position="479"/>
        <end position="501"/>
    </location>
</feature>
<dbReference type="AlphaFoldDB" id="A0A934IBU8"/>
<name>A0A934IBU8_9MICO</name>
<dbReference type="PANTHER" id="PTHR43201:SF5">
    <property type="entry name" value="MEDIUM-CHAIN ACYL-COA LIGASE ACSF2, MITOCHONDRIAL"/>
    <property type="match status" value="1"/>
</dbReference>
<feature type="domain" description="AMP-dependent synthetase/ligase" evidence="4">
    <location>
        <begin position="106"/>
        <end position="341"/>
    </location>
</feature>
<dbReference type="GO" id="GO:0006631">
    <property type="term" value="P:fatty acid metabolic process"/>
    <property type="evidence" value="ECO:0007669"/>
    <property type="project" value="TreeGrafter"/>
</dbReference>
<reference evidence="6" key="1">
    <citation type="submission" date="2020-12" db="EMBL/GenBank/DDBJ databases">
        <title>Sanguibacter suaedae sp. nov., isolated from Suaeda aralocaspica.</title>
        <authorList>
            <person name="Ma Q."/>
        </authorList>
    </citation>
    <scope>NUCLEOTIDE SEQUENCE</scope>
    <source>
        <strain evidence="6">YZGR15</strain>
    </source>
</reference>
<evidence type="ECO:0000313" key="7">
    <source>
        <dbReference type="Proteomes" id="UP000602087"/>
    </source>
</evidence>